<dbReference type="EMBL" id="JAKUCV010007315">
    <property type="protein sequence ID" value="KAJ4823949.1"/>
    <property type="molecule type" value="Genomic_DNA"/>
</dbReference>
<evidence type="ECO:0000256" key="6">
    <source>
        <dbReference type="SAM" id="MobiDB-lite"/>
    </source>
</evidence>
<dbReference type="OrthoDB" id="726582at2759"/>
<dbReference type="InterPro" id="IPR011990">
    <property type="entry name" value="TPR-like_helical_dom_sf"/>
</dbReference>
<evidence type="ECO:0000313" key="8">
    <source>
        <dbReference type="EMBL" id="KAJ4823949.1"/>
    </source>
</evidence>
<evidence type="ECO:0000256" key="1">
    <source>
        <dbReference type="ARBA" id="ARBA00006643"/>
    </source>
</evidence>
<feature type="compositionally biased region" description="Polar residues" evidence="6">
    <location>
        <begin position="400"/>
        <end position="413"/>
    </location>
</feature>
<dbReference type="InterPro" id="IPR032054">
    <property type="entry name" value="Cdt1_C"/>
</dbReference>
<dbReference type="FunFam" id="1.25.40.10:FF:000690">
    <property type="entry name" value="Pentatricopeptide repeat-containing protein"/>
    <property type="match status" value="1"/>
</dbReference>
<dbReference type="FunFam" id="1.25.40.10:FF:000348">
    <property type="entry name" value="Pentatricopeptide repeat-containing protein chloroplastic"/>
    <property type="match status" value="1"/>
</dbReference>
<feature type="repeat" description="PPR" evidence="5">
    <location>
        <begin position="592"/>
        <end position="626"/>
    </location>
</feature>
<dbReference type="Gene3D" id="1.10.10.1420">
    <property type="entry name" value="DNA replication factor Cdt1, C-terminal WH domain"/>
    <property type="match status" value="1"/>
</dbReference>
<keyword evidence="9" id="KW-1185">Reference proteome</keyword>
<dbReference type="InterPro" id="IPR002885">
    <property type="entry name" value="PPR_rpt"/>
</dbReference>
<protein>
    <recommendedName>
        <fullName evidence="7">CDT1 Geminin-binding domain-containing protein</fullName>
    </recommendedName>
</protein>
<keyword evidence="3" id="KW-0677">Repeat</keyword>
<dbReference type="NCBIfam" id="TIGR00756">
    <property type="entry name" value="PPR"/>
    <property type="match status" value="4"/>
</dbReference>
<dbReference type="CDD" id="cd08674">
    <property type="entry name" value="Cdt1_m"/>
    <property type="match status" value="1"/>
</dbReference>
<sequence length="1049" mass="116957">MEERKCSEGGQRVLDFQCKKIVPEVEKSIAPSLVPKKPGVVENENPEIKFVFQTPEKTNQPLLTKSQEGEVEDQERFKVIMEVFDAMVYSLRLLGLRKRSPTLQNIRAQVEVLTQREFQNRHLAQIKYILPDVIQIEKIMVHDKKTLCMKPDMEVILSFDVVEGHQEPSDFYALRGVFASRLIHYFTKHPEVSDVPQATLPHLFNQQSASVDTIAETPESVLPDHMSQTSQSTDAEKLLENAVPEDLTSIKNELLTNSSHLHPSFCREFSRKFLASEKENPELLASPLPLLSLQSDVLHNEDITITGLKNGEVKSRRFGEAHMQSSKLDGGNVPEIKADQSKESPGTYPASSFIDSLPDQPNSEFSSDASVSASPLCKSVSAADTLTIETPAPSVPRRATPSTASQKQTSSHTSAKKSLDFSCSEGDDVISDCYHPCGSNTQNLPGPNVLFQKVDESHGFRSEDHKTDQSVASPCLPDLVSLISHIFHSSNSSAITKEELLHKILVNSFDFANRGEVEEQLEILEKLVPEWLCRKLGPSGDVLYSINKISDLDAVRDRELYEDNWHESWYLYSKLGYQEEALKVFDHIQDPDIVSYTCLLNLYLHAQLPTKALVVFSELINGGLRPDSFSVVGALSACGRSKSLLAGKVVHGMVFRYHLGSESFVGNALIDMYCRNDRIEAAQLVFKLMGVRDVSSWTSLLNGFVLCNDLVSAKMVFDEMPLRDSVAWTAMITGFVQGEMPIEALEMFREMKAEGVSPPTVVTVVAVLAGCADTGALDHGQAIHGYMEKVSLTEDTTVRNALMDMYSKGGCPELARKIFNGMRKKDVFSWTTMIAGYAFHGKGNDALELFHDMLQSRVIPNGITFLSVLSACSHSGLVVEAQRLFMRMIQCYPFEPRIEHYGCMVDLLGRAGLLEEAKEFIENMPVDPDAVIWRSLLGACLLHGNLSMAEMAGKKIIQLELNDDGVHVLLCNIYCSANRMEEALKMRKMMGRIKVKKKPAHSWIEVNGVVHEFLAEDKILSASGDVYFCIEMITDHLRLDVDFTCLEAD</sequence>
<feature type="domain" description="CDT1 Geminin-binding" evidence="7">
    <location>
        <begin position="75"/>
        <end position="202"/>
    </location>
</feature>
<dbReference type="Gene3D" id="1.25.40.10">
    <property type="entry name" value="Tetratricopeptide repeat domain"/>
    <property type="match status" value="3"/>
</dbReference>
<dbReference type="InterPro" id="IPR014939">
    <property type="entry name" value="CDT1_Gemini-bd-like"/>
</dbReference>
<evidence type="ECO:0000256" key="2">
    <source>
        <dbReference type="ARBA" id="ARBA00008356"/>
    </source>
</evidence>
<dbReference type="Pfam" id="PF13041">
    <property type="entry name" value="PPR_2"/>
    <property type="match status" value="2"/>
</dbReference>
<feature type="repeat" description="PPR" evidence="5">
    <location>
        <begin position="826"/>
        <end position="860"/>
    </location>
</feature>
<comment type="similarity">
    <text evidence="1">Belongs to the PPR family. PCMP-H subfamily.</text>
</comment>
<dbReference type="InterPro" id="IPR046960">
    <property type="entry name" value="PPR_At4g14850-like_plant"/>
</dbReference>
<evidence type="ECO:0000313" key="9">
    <source>
        <dbReference type="Proteomes" id="UP001141552"/>
    </source>
</evidence>
<dbReference type="InterPro" id="IPR038090">
    <property type="entry name" value="Cdt1_C_WH_dom_sf"/>
</dbReference>
<dbReference type="InterPro" id="IPR036390">
    <property type="entry name" value="WH_DNA-bd_sf"/>
</dbReference>
<evidence type="ECO:0000256" key="4">
    <source>
        <dbReference type="ARBA" id="ARBA00023306"/>
    </source>
</evidence>
<feature type="repeat" description="PPR" evidence="5">
    <location>
        <begin position="724"/>
        <end position="758"/>
    </location>
</feature>
<dbReference type="PROSITE" id="PS51375">
    <property type="entry name" value="PPR"/>
    <property type="match status" value="3"/>
</dbReference>
<proteinExistence type="inferred from homology"/>
<feature type="compositionally biased region" description="Polar residues" evidence="6">
    <location>
        <begin position="349"/>
        <end position="362"/>
    </location>
</feature>
<dbReference type="SMART" id="SM01075">
    <property type="entry name" value="CDT1"/>
    <property type="match status" value="1"/>
</dbReference>
<dbReference type="InterPro" id="IPR046848">
    <property type="entry name" value="E_motif"/>
</dbReference>
<dbReference type="PANTHER" id="PTHR47926:SF497">
    <property type="entry name" value="TETRATRICOPEPTIDE-LIKE HELICAL DOMAIN SUPERFAMILY"/>
    <property type="match status" value="1"/>
</dbReference>
<dbReference type="Proteomes" id="UP001141552">
    <property type="component" value="Unassembled WGS sequence"/>
</dbReference>
<dbReference type="Pfam" id="PF08839">
    <property type="entry name" value="CDT1"/>
    <property type="match status" value="1"/>
</dbReference>
<dbReference type="AlphaFoldDB" id="A0A9Q0J0N2"/>
<evidence type="ECO:0000259" key="7">
    <source>
        <dbReference type="SMART" id="SM01075"/>
    </source>
</evidence>
<dbReference type="SUPFAM" id="SSF46785">
    <property type="entry name" value="Winged helix' DNA-binding domain"/>
    <property type="match status" value="1"/>
</dbReference>
<dbReference type="Pfam" id="PF16679">
    <property type="entry name" value="CDT1_C"/>
    <property type="match status" value="1"/>
</dbReference>
<evidence type="ECO:0000256" key="3">
    <source>
        <dbReference type="ARBA" id="ARBA00022737"/>
    </source>
</evidence>
<dbReference type="GO" id="GO:0009451">
    <property type="term" value="P:RNA modification"/>
    <property type="evidence" value="ECO:0007669"/>
    <property type="project" value="InterPro"/>
</dbReference>
<comment type="caution">
    <text evidence="8">The sequence shown here is derived from an EMBL/GenBank/DDBJ whole genome shotgun (WGS) entry which is preliminary data.</text>
</comment>
<organism evidence="8 9">
    <name type="scientific">Turnera subulata</name>
    <dbReference type="NCBI Taxonomy" id="218843"/>
    <lineage>
        <taxon>Eukaryota</taxon>
        <taxon>Viridiplantae</taxon>
        <taxon>Streptophyta</taxon>
        <taxon>Embryophyta</taxon>
        <taxon>Tracheophyta</taxon>
        <taxon>Spermatophyta</taxon>
        <taxon>Magnoliopsida</taxon>
        <taxon>eudicotyledons</taxon>
        <taxon>Gunneridae</taxon>
        <taxon>Pentapetalae</taxon>
        <taxon>rosids</taxon>
        <taxon>fabids</taxon>
        <taxon>Malpighiales</taxon>
        <taxon>Passifloraceae</taxon>
        <taxon>Turnera</taxon>
    </lineage>
</organism>
<dbReference type="Pfam" id="PF01535">
    <property type="entry name" value="PPR"/>
    <property type="match status" value="4"/>
</dbReference>
<evidence type="ECO:0000256" key="5">
    <source>
        <dbReference type="PROSITE-ProRule" id="PRU00708"/>
    </source>
</evidence>
<accession>A0A9Q0J0N2</accession>
<comment type="similarity">
    <text evidence="2">Belongs to the Cdt1 family.</text>
</comment>
<feature type="region of interest" description="Disordered" evidence="6">
    <location>
        <begin position="319"/>
        <end position="370"/>
    </location>
</feature>
<dbReference type="Pfam" id="PF20431">
    <property type="entry name" value="E_motif"/>
    <property type="match status" value="1"/>
</dbReference>
<feature type="region of interest" description="Disordered" evidence="6">
    <location>
        <begin position="388"/>
        <end position="419"/>
    </location>
</feature>
<dbReference type="PANTHER" id="PTHR47926">
    <property type="entry name" value="PENTATRICOPEPTIDE REPEAT-CONTAINING PROTEIN"/>
    <property type="match status" value="1"/>
</dbReference>
<dbReference type="GO" id="GO:0003729">
    <property type="term" value="F:mRNA binding"/>
    <property type="evidence" value="ECO:0007669"/>
    <property type="project" value="UniProtKB-ARBA"/>
</dbReference>
<name>A0A9Q0J0N2_9ROSI</name>
<reference evidence="8" key="2">
    <citation type="journal article" date="2023" name="Plants (Basel)">
        <title>Annotation of the Turnera subulata (Passifloraceae) Draft Genome Reveals the S-Locus Evolved after the Divergence of Turneroideae from Passifloroideae in a Stepwise Manner.</title>
        <authorList>
            <person name="Henning P.M."/>
            <person name="Roalson E.H."/>
            <person name="Mir W."/>
            <person name="McCubbin A.G."/>
            <person name="Shore J.S."/>
        </authorList>
    </citation>
    <scope>NUCLEOTIDE SEQUENCE</scope>
    <source>
        <strain evidence="8">F60SS</strain>
    </source>
</reference>
<keyword evidence="4" id="KW-0131">Cell cycle</keyword>
<reference evidence="8" key="1">
    <citation type="submission" date="2022-02" db="EMBL/GenBank/DDBJ databases">
        <authorList>
            <person name="Henning P.M."/>
            <person name="McCubbin A.G."/>
            <person name="Shore J.S."/>
        </authorList>
    </citation>
    <scope>NUCLEOTIDE SEQUENCE</scope>
    <source>
        <strain evidence="8">F60SS</strain>
        <tissue evidence="8">Leaves</tissue>
    </source>
</reference>
<gene>
    <name evidence="8" type="ORF">Tsubulata_016430</name>
</gene>